<dbReference type="AlphaFoldDB" id="A0A8S1YPC7"/>
<comment type="caution">
    <text evidence="1">The sequence shown here is derived from an EMBL/GenBank/DDBJ whole genome shotgun (WGS) entry which is preliminary data.</text>
</comment>
<evidence type="ECO:0000313" key="1">
    <source>
        <dbReference type="EMBL" id="CAD8215441.1"/>
    </source>
</evidence>
<accession>A0A8S1YPC7</accession>
<protein>
    <submittedName>
        <fullName evidence="1">Uncharacterized protein</fullName>
    </submittedName>
</protein>
<dbReference type="Proteomes" id="UP000683925">
    <property type="component" value="Unassembled WGS sequence"/>
</dbReference>
<proteinExistence type="predicted"/>
<evidence type="ECO:0000313" key="2">
    <source>
        <dbReference type="Proteomes" id="UP000683925"/>
    </source>
</evidence>
<name>A0A8S1YPC7_PAROT</name>
<keyword evidence="2" id="KW-1185">Reference proteome</keyword>
<sequence>MFQPQFITQRTSEGDWKLFKDHAYSDDSEVVECHFDYKFFGGNQQMGLLKTFYLPPHYKLRLKFRMFFSNQIDIQMSTIFR</sequence>
<organism evidence="1 2">
    <name type="scientific">Paramecium octaurelia</name>
    <dbReference type="NCBI Taxonomy" id="43137"/>
    <lineage>
        <taxon>Eukaryota</taxon>
        <taxon>Sar</taxon>
        <taxon>Alveolata</taxon>
        <taxon>Ciliophora</taxon>
        <taxon>Intramacronucleata</taxon>
        <taxon>Oligohymenophorea</taxon>
        <taxon>Peniculida</taxon>
        <taxon>Parameciidae</taxon>
        <taxon>Paramecium</taxon>
    </lineage>
</organism>
<reference evidence="1" key="1">
    <citation type="submission" date="2021-01" db="EMBL/GenBank/DDBJ databases">
        <authorList>
            <consortium name="Genoscope - CEA"/>
            <person name="William W."/>
        </authorList>
    </citation>
    <scope>NUCLEOTIDE SEQUENCE</scope>
</reference>
<dbReference type="EMBL" id="CAJJDP010000260">
    <property type="protein sequence ID" value="CAD8215441.1"/>
    <property type="molecule type" value="Genomic_DNA"/>
</dbReference>
<gene>
    <name evidence="1" type="ORF">POCTA_138.1.T2560001</name>
</gene>